<protein>
    <recommendedName>
        <fullName evidence="9">Bestrophin</fullName>
    </recommendedName>
</protein>
<evidence type="ECO:0000256" key="5">
    <source>
        <dbReference type="ARBA" id="ARBA00023173"/>
    </source>
</evidence>
<keyword evidence="9" id="KW-0407">Ion channel</keyword>
<dbReference type="GO" id="GO:0034707">
    <property type="term" value="C:chloride channel complex"/>
    <property type="evidence" value="ECO:0007669"/>
    <property type="project" value="UniProtKB-KW"/>
</dbReference>
<dbReference type="PANTHER" id="PTHR10736">
    <property type="entry name" value="BESTROPHIN"/>
    <property type="match status" value="1"/>
</dbReference>
<evidence type="ECO:0000256" key="6">
    <source>
        <dbReference type="ARBA" id="ARBA00023214"/>
    </source>
</evidence>
<proteinExistence type="inferred from homology"/>
<sequence length="115" mass="13450">MLFEKLALYCDSYIQLIPISFVLGFYVTLVVTRWWNQYESLPWPDRLMTQVSGFVEGKDEQGRRLRRTLMRYAILGQVLIMRSISTAVYKRFPSLQHLVQAGRQHLEWAGPQGPS</sequence>
<dbReference type="Pfam" id="PF01062">
    <property type="entry name" value="Bestrophin"/>
    <property type="match status" value="1"/>
</dbReference>
<evidence type="ECO:0000256" key="3">
    <source>
        <dbReference type="ARBA" id="ARBA00022989"/>
    </source>
</evidence>
<comment type="catalytic activity">
    <reaction evidence="7">
        <text>chloride(in) = chloride(out)</text>
        <dbReference type="Rhea" id="RHEA:29823"/>
        <dbReference type="ChEBI" id="CHEBI:17996"/>
    </reaction>
</comment>
<evidence type="ECO:0000256" key="2">
    <source>
        <dbReference type="ARBA" id="ARBA00022692"/>
    </source>
</evidence>
<keyword evidence="5 9" id="KW-0869">Chloride channel</keyword>
<evidence type="ECO:0000256" key="1">
    <source>
        <dbReference type="ARBA" id="ARBA00004370"/>
    </source>
</evidence>
<dbReference type="GO" id="GO:0005886">
    <property type="term" value="C:plasma membrane"/>
    <property type="evidence" value="ECO:0007669"/>
    <property type="project" value="UniProtKB-SubCell"/>
</dbReference>
<dbReference type="GO" id="GO:0005254">
    <property type="term" value="F:chloride channel activity"/>
    <property type="evidence" value="ECO:0007669"/>
    <property type="project" value="UniProtKB-KW"/>
</dbReference>
<evidence type="ECO:0000256" key="4">
    <source>
        <dbReference type="ARBA" id="ARBA00023136"/>
    </source>
</evidence>
<dbReference type="PANTHER" id="PTHR10736:SF4">
    <property type="entry name" value="BESTROPHIN-1"/>
    <property type="match status" value="1"/>
</dbReference>
<comment type="caution">
    <text evidence="9">Lacks conserved residue(s) required for the propagation of feature annotation.</text>
</comment>
<comment type="function">
    <text evidence="9">Forms calcium-sensitive chloride channels. Permeable to bicarbonate.</text>
</comment>
<evidence type="ECO:0000256" key="7">
    <source>
        <dbReference type="ARBA" id="ARBA00024167"/>
    </source>
</evidence>
<keyword evidence="9" id="KW-0813">Transport</keyword>
<keyword evidence="2 9" id="KW-0812">Transmembrane</keyword>
<accession>A0A8C2M3N9</accession>
<evidence type="ECO:0000256" key="8">
    <source>
        <dbReference type="ARBA" id="ARBA00034769"/>
    </source>
</evidence>
<evidence type="ECO:0000313" key="11">
    <source>
        <dbReference type="Proteomes" id="UP000694386"/>
    </source>
</evidence>
<keyword evidence="9" id="KW-0406">Ion transport</keyword>
<keyword evidence="6 9" id="KW-0868">Chloride</keyword>
<comment type="similarity">
    <text evidence="8 9">Belongs to the anion channel-forming bestrophin (TC 1.A.46) family. Calcium-sensitive chloride channel subfamily.</text>
</comment>
<name>A0A8C2M3N9_CRIGR</name>
<feature type="transmembrane region" description="Helical" evidence="9">
    <location>
        <begin position="12"/>
        <end position="31"/>
    </location>
</feature>
<dbReference type="Proteomes" id="UP000694386">
    <property type="component" value="Unplaced"/>
</dbReference>
<evidence type="ECO:0000256" key="9">
    <source>
        <dbReference type="RuleBase" id="RU363126"/>
    </source>
</evidence>
<organism evidence="10 11">
    <name type="scientific">Cricetulus griseus</name>
    <name type="common">Chinese hamster</name>
    <name type="synonym">Cricetulus barabensis griseus</name>
    <dbReference type="NCBI Taxonomy" id="10029"/>
    <lineage>
        <taxon>Eukaryota</taxon>
        <taxon>Metazoa</taxon>
        <taxon>Chordata</taxon>
        <taxon>Craniata</taxon>
        <taxon>Vertebrata</taxon>
        <taxon>Euteleostomi</taxon>
        <taxon>Mammalia</taxon>
        <taxon>Eutheria</taxon>
        <taxon>Euarchontoglires</taxon>
        <taxon>Glires</taxon>
        <taxon>Rodentia</taxon>
        <taxon>Myomorpha</taxon>
        <taxon>Muroidea</taxon>
        <taxon>Cricetidae</taxon>
        <taxon>Cricetinae</taxon>
        <taxon>Cricetulus</taxon>
    </lineage>
</organism>
<dbReference type="InterPro" id="IPR000615">
    <property type="entry name" value="Bestrophin"/>
</dbReference>
<evidence type="ECO:0000313" key="10">
    <source>
        <dbReference type="Ensembl" id="ENSCGRP00001012829.1"/>
    </source>
</evidence>
<comment type="subcellular location">
    <subcellularLocation>
        <location evidence="9">Cell membrane</location>
        <topology evidence="9">Multi-pass membrane protein</topology>
    </subcellularLocation>
    <subcellularLocation>
        <location evidence="1">Membrane</location>
    </subcellularLocation>
</comment>
<keyword evidence="4 9" id="KW-0472">Membrane</keyword>
<dbReference type="InterPro" id="IPR021134">
    <property type="entry name" value="Bestrophin-like"/>
</dbReference>
<dbReference type="OMA" id="MKCCCPS"/>
<dbReference type="AlphaFoldDB" id="A0A8C2M3N9"/>
<keyword evidence="9" id="KW-1003">Cell membrane</keyword>
<dbReference type="Ensembl" id="ENSCGRT00001017064.1">
    <property type="protein sequence ID" value="ENSCGRP00001012829.1"/>
    <property type="gene ID" value="ENSCGRG00001014139.1"/>
</dbReference>
<reference evidence="10" key="1">
    <citation type="submission" date="2025-08" db="UniProtKB">
        <authorList>
            <consortium name="Ensembl"/>
        </authorList>
    </citation>
    <scope>IDENTIFICATION</scope>
</reference>
<keyword evidence="3 9" id="KW-1133">Transmembrane helix</keyword>
<reference evidence="10" key="2">
    <citation type="submission" date="2025-09" db="UniProtKB">
        <authorList>
            <consortium name="Ensembl"/>
        </authorList>
    </citation>
    <scope>IDENTIFICATION</scope>
</reference>